<dbReference type="PANTHER" id="PTHR13610">
    <property type="entry name" value="METHYLTRANSFERASE DOMAIN-CONTAINING PROTEIN"/>
    <property type="match status" value="1"/>
</dbReference>
<dbReference type="Proteomes" id="UP001153069">
    <property type="component" value="Unassembled WGS sequence"/>
</dbReference>
<gene>
    <name evidence="6" type="ORF">SEMRO_1263_G257240.1</name>
</gene>
<keyword evidence="7" id="KW-1185">Reference proteome</keyword>
<organism evidence="6 7">
    <name type="scientific">Seminavis robusta</name>
    <dbReference type="NCBI Taxonomy" id="568900"/>
    <lineage>
        <taxon>Eukaryota</taxon>
        <taxon>Sar</taxon>
        <taxon>Stramenopiles</taxon>
        <taxon>Ochrophyta</taxon>
        <taxon>Bacillariophyta</taxon>
        <taxon>Bacillariophyceae</taxon>
        <taxon>Bacillariophycidae</taxon>
        <taxon>Naviculales</taxon>
        <taxon>Naviculaceae</taxon>
        <taxon>Seminavis</taxon>
    </lineage>
</organism>
<keyword evidence="2 6" id="KW-0489">Methyltransferase</keyword>
<dbReference type="EMBL" id="CAICTM010001261">
    <property type="protein sequence ID" value="CAB9522051.1"/>
    <property type="molecule type" value="Genomic_DNA"/>
</dbReference>
<dbReference type="Gene3D" id="3.40.50.150">
    <property type="entry name" value="Vaccinia Virus protein VP39"/>
    <property type="match status" value="1"/>
</dbReference>
<evidence type="ECO:0000313" key="6">
    <source>
        <dbReference type="EMBL" id="CAB9522051.1"/>
    </source>
</evidence>
<comment type="caution">
    <text evidence="6">The sequence shown here is derived from an EMBL/GenBank/DDBJ whole genome shotgun (WGS) entry which is preliminary data.</text>
</comment>
<comment type="similarity">
    <text evidence="1">Belongs to the ANT/ATPSC lysine N-methyltransferase family.</text>
</comment>
<feature type="region of interest" description="Disordered" evidence="5">
    <location>
        <begin position="1"/>
        <end position="29"/>
    </location>
</feature>
<sequence>MATPSTLPTTAPTSSGSNKGPPVNGSDAVHLHHESSLAPFNPTCDQASETARKMLQLKDTDVLFDLGCGDARMLLHAAAMTPGLLCVGIELDPVFVQRGREALKQLPEDVQRRVDIRQGDLLQLLKDYQEGKEEDATTAKQEEDSTGILGEDCRGLSLFRNATALYMFLLPKGIKKIQPLLNALAQHCGNDNNRNFRVVNYMFSVREWEPTMVDKTTKGDAPIYLYNKFGNNKKDNE</sequence>
<reference evidence="6" key="1">
    <citation type="submission" date="2020-06" db="EMBL/GenBank/DDBJ databases">
        <authorList>
            <consortium name="Plant Systems Biology data submission"/>
        </authorList>
    </citation>
    <scope>NUCLEOTIDE SEQUENCE</scope>
    <source>
        <strain evidence="6">D6</strain>
    </source>
</reference>
<dbReference type="AlphaFoldDB" id="A0A9N8EIP5"/>
<dbReference type="GO" id="GO:0032259">
    <property type="term" value="P:methylation"/>
    <property type="evidence" value="ECO:0007669"/>
    <property type="project" value="UniProtKB-KW"/>
</dbReference>
<dbReference type="PANTHER" id="PTHR13610:SF20">
    <property type="entry name" value="METHYLTRANSFERASE DOMAIN-CONTAINING PROTEIN"/>
    <property type="match status" value="1"/>
</dbReference>
<evidence type="ECO:0000256" key="1">
    <source>
        <dbReference type="ARBA" id="ARBA00010633"/>
    </source>
</evidence>
<accession>A0A9N8EIP5</accession>
<keyword evidence="3" id="KW-0808">Transferase</keyword>
<dbReference type="GO" id="GO:0005739">
    <property type="term" value="C:mitochondrion"/>
    <property type="evidence" value="ECO:0007669"/>
    <property type="project" value="TreeGrafter"/>
</dbReference>
<keyword evidence="4" id="KW-0949">S-adenosyl-L-methionine</keyword>
<protein>
    <submittedName>
        <fullName evidence="6">Inherit from COG: Methyltransferase</fullName>
    </submittedName>
</protein>
<dbReference type="GO" id="GO:1905706">
    <property type="term" value="P:regulation of mitochondrial ATP synthesis coupled proton transport"/>
    <property type="evidence" value="ECO:0007669"/>
    <property type="project" value="TreeGrafter"/>
</dbReference>
<evidence type="ECO:0000313" key="7">
    <source>
        <dbReference type="Proteomes" id="UP001153069"/>
    </source>
</evidence>
<evidence type="ECO:0000256" key="5">
    <source>
        <dbReference type="SAM" id="MobiDB-lite"/>
    </source>
</evidence>
<evidence type="ECO:0000256" key="3">
    <source>
        <dbReference type="ARBA" id="ARBA00022679"/>
    </source>
</evidence>
<feature type="compositionally biased region" description="Low complexity" evidence="5">
    <location>
        <begin position="1"/>
        <end position="15"/>
    </location>
</feature>
<evidence type="ECO:0000256" key="4">
    <source>
        <dbReference type="ARBA" id="ARBA00022691"/>
    </source>
</evidence>
<name>A0A9N8EIP5_9STRA</name>
<dbReference type="CDD" id="cd02440">
    <property type="entry name" value="AdoMet_MTases"/>
    <property type="match status" value="1"/>
</dbReference>
<dbReference type="GO" id="GO:0016279">
    <property type="term" value="F:protein-lysine N-methyltransferase activity"/>
    <property type="evidence" value="ECO:0007669"/>
    <property type="project" value="InterPro"/>
</dbReference>
<evidence type="ECO:0000256" key="2">
    <source>
        <dbReference type="ARBA" id="ARBA00022603"/>
    </source>
</evidence>
<dbReference type="SUPFAM" id="SSF53335">
    <property type="entry name" value="S-adenosyl-L-methionine-dependent methyltransferases"/>
    <property type="match status" value="1"/>
</dbReference>
<dbReference type="InterPro" id="IPR029063">
    <property type="entry name" value="SAM-dependent_MTases_sf"/>
</dbReference>
<dbReference type="InterPro" id="IPR026170">
    <property type="entry name" value="FAM173A/B"/>
</dbReference>
<proteinExistence type="inferred from homology"/>
<dbReference type="OrthoDB" id="66144at2759"/>